<reference evidence="11" key="1">
    <citation type="journal article" name="DNA Res.">
        <title>The physiological potential of anammox bacteria as revealed by their core genome structure.</title>
        <authorList>
            <person name="Okubo T."/>
            <person name="Toyoda A."/>
            <person name="Fukuhara K."/>
            <person name="Uchiyama I."/>
            <person name="Harigaya Y."/>
            <person name="Kuroiwa M."/>
            <person name="Suzuki T."/>
            <person name="Murakami Y."/>
            <person name="Suwa Y."/>
            <person name="Takami H."/>
        </authorList>
    </citation>
    <scope>NUCLEOTIDE SEQUENCE</scope>
    <source>
        <strain evidence="11">317325-3</strain>
    </source>
</reference>
<organism evidence="11 12">
    <name type="scientific">Candidatus Desulfobacillus denitrificans</name>
    <dbReference type="NCBI Taxonomy" id="2608985"/>
    <lineage>
        <taxon>Bacteria</taxon>
        <taxon>Pseudomonadati</taxon>
        <taxon>Pseudomonadota</taxon>
        <taxon>Betaproteobacteria</taxon>
        <taxon>Candidatus Desulfobacillus</taxon>
    </lineage>
</organism>
<proteinExistence type="inferred from homology"/>
<comment type="pathway">
    <text evidence="1 9">Porphyrin-containing compound metabolism; protoporphyrin-IX biosynthesis; coproporphyrinogen-III from 5-aminolevulinate: step 3/4.</text>
</comment>
<dbReference type="AlphaFoldDB" id="A0A809R2J2"/>
<name>A0A809R2J2_9PROT</name>
<dbReference type="GO" id="GO:0006780">
    <property type="term" value="P:uroporphyrinogen III biosynthetic process"/>
    <property type="evidence" value="ECO:0007669"/>
    <property type="project" value="UniProtKB-UniRule"/>
</dbReference>
<comment type="similarity">
    <text evidence="2 9">Belongs to the uroporphyrinogen-III synthase family.</text>
</comment>
<dbReference type="CDD" id="cd06578">
    <property type="entry name" value="HemD"/>
    <property type="match status" value="1"/>
</dbReference>
<dbReference type="Proteomes" id="UP000662914">
    <property type="component" value="Chromosome"/>
</dbReference>
<dbReference type="PANTHER" id="PTHR38042">
    <property type="entry name" value="UROPORPHYRINOGEN-III SYNTHASE, CHLOROPLASTIC"/>
    <property type="match status" value="1"/>
</dbReference>
<evidence type="ECO:0000256" key="9">
    <source>
        <dbReference type="RuleBase" id="RU366031"/>
    </source>
</evidence>
<dbReference type="InterPro" id="IPR036108">
    <property type="entry name" value="4pyrrol_syn_uPrphyn_synt_sf"/>
</dbReference>
<evidence type="ECO:0000259" key="10">
    <source>
        <dbReference type="Pfam" id="PF02602"/>
    </source>
</evidence>
<keyword evidence="4 9" id="KW-0456">Lyase</keyword>
<dbReference type="GO" id="GO:0006782">
    <property type="term" value="P:protoporphyrinogen IX biosynthetic process"/>
    <property type="evidence" value="ECO:0007669"/>
    <property type="project" value="UniProtKB-UniRule"/>
</dbReference>
<feature type="domain" description="Tetrapyrrole biosynthesis uroporphyrinogen III synthase" evidence="10">
    <location>
        <begin position="20"/>
        <end position="246"/>
    </location>
</feature>
<dbReference type="KEGG" id="ddz:DSYM_25220"/>
<dbReference type="InterPro" id="IPR039793">
    <property type="entry name" value="UROS/Hem4"/>
</dbReference>
<sequence>MTALAGKSIVVTRPAEQAGKLAREIESRGAAAIRFPVLAILDAEDPRPLQAAACEVEGYDVAVFVSPNAAEKALAAITARRAWPERVVAAAMGETSARAIARFGVARIVTPEGGGTDSEALLERPEFAAEAIRGRHVAIFRGDGGRELLGETLEARGARVTRIPCYRRVRPDSDAAPLRALLARGAVDAVTVTSSEGLRNLVAMAGGAAAPALRAVPLFVAHRRIAEEARRLGFAKVVVTAPGDAGLIEGLEAFFSANDTDQRDR</sequence>
<evidence type="ECO:0000256" key="7">
    <source>
        <dbReference type="ARBA" id="ARBA00040167"/>
    </source>
</evidence>
<dbReference type="Gene3D" id="3.40.50.10090">
    <property type="match status" value="2"/>
</dbReference>
<dbReference type="PANTHER" id="PTHR38042:SF1">
    <property type="entry name" value="UROPORPHYRINOGEN-III SYNTHASE, CHLOROPLASTIC"/>
    <property type="match status" value="1"/>
</dbReference>
<evidence type="ECO:0000313" key="11">
    <source>
        <dbReference type="EMBL" id="BBO21823.1"/>
    </source>
</evidence>
<evidence type="ECO:0000256" key="5">
    <source>
        <dbReference type="ARBA" id="ARBA00023244"/>
    </source>
</evidence>
<evidence type="ECO:0000313" key="12">
    <source>
        <dbReference type="Proteomes" id="UP000662914"/>
    </source>
</evidence>
<dbReference type="InterPro" id="IPR003754">
    <property type="entry name" value="4pyrrol_synth_uPrphyn_synth"/>
</dbReference>
<evidence type="ECO:0000256" key="8">
    <source>
        <dbReference type="ARBA" id="ARBA00048617"/>
    </source>
</evidence>
<evidence type="ECO:0000256" key="2">
    <source>
        <dbReference type="ARBA" id="ARBA00008133"/>
    </source>
</evidence>
<comment type="function">
    <text evidence="6 9">Catalyzes cyclization of the linear tetrapyrrole, hydroxymethylbilane, to the macrocyclic uroporphyrinogen III.</text>
</comment>
<evidence type="ECO:0000256" key="1">
    <source>
        <dbReference type="ARBA" id="ARBA00004772"/>
    </source>
</evidence>
<dbReference type="UniPathway" id="UPA00251">
    <property type="reaction ID" value="UER00320"/>
</dbReference>
<gene>
    <name evidence="11" type="ORF">DSYM_25220</name>
</gene>
<dbReference type="SUPFAM" id="SSF69618">
    <property type="entry name" value="HemD-like"/>
    <property type="match status" value="1"/>
</dbReference>
<protein>
    <recommendedName>
        <fullName evidence="7 9">Uroporphyrinogen-III synthase</fullName>
        <ecNumber evidence="3 9">4.2.1.75</ecNumber>
    </recommendedName>
</protein>
<dbReference type="EMBL" id="AP021857">
    <property type="protein sequence ID" value="BBO21823.1"/>
    <property type="molecule type" value="Genomic_DNA"/>
</dbReference>
<dbReference type="EC" id="4.2.1.75" evidence="3 9"/>
<evidence type="ECO:0000256" key="4">
    <source>
        <dbReference type="ARBA" id="ARBA00023239"/>
    </source>
</evidence>
<comment type="catalytic activity">
    <reaction evidence="8 9">
        <text>hydroxymethylbilane = uroporphyrinogen III + H2O</text>
        <dbReference type="Rhea" id="RHEA:18965"/>
        <dbReference type="ChEBI" id="CHEBI:15377"/>
        <dbReference type="ChEBI" id="CHEBI:57308"/>
        <dbReference type="ChEBI" id="CHEBI:57845"/>
        <dbReference type="EC" id="4.2.1.75"/>
    </reaction>
</comment>
<evidence type="ECO:0000256" key="6">
    <source>
        <dbReference type="ARBA" id="ARBA00037589"/>
    </source>
</evidence>
<keyword evidence="5 9" id="KW-0627">Porphyrin biosynthesis</keyword>
<accession>A0A809R2J2</accession>
<dbReference type="GO" id="GO:0004852">
    <property type="term" value="F:uroporphyrinogen-III synthase activity"/>
    <property type="evidence" value="ECO:0007669"/>
    <property type="project" value="UniProtKB-UniRule"/>
</dbReference>
<evidence type="ECO:0000256" key="3">
    <source>
        <dbReference type="ARBA" id="ARBA00013109"/>
    </source>
</evidence>
<dbReference type="Pfam" id="PF02602">
    <property type="entry name" value="HEM4"/>
    <property type="match status" value="1"/>
</dbReference>